<dbReference type="EMBL" id="MT142592">
    <property type="protein sequence ID" value="QJA85742.1"/>
    <property type="molecule type" value="Genomic_DNA"/>
</dbReference>
<evidence type="ECO:0000313" key="4">
    <source>
        <dbReference type="EMBL" id="QJA85742.1"/>
    </source>
</evidence>
<evidence type="ECO:0000313" key="3">
    <source>
        <dbReference type="EMBL" id="QJA76231.1"/>
    </source>
</evidence>
<dbReference type="AlphaFoldDB" id="A0A6M3KVH1"/>
<evidence type="ECO:0000259" key="2">
    <source>
        <dbReference type="Pfam" id="PF13392"/>
    </source>
</evidence>
<keyword evidence="4" id="KW-0540">Nuclease</keyword>
<dbReference type="InterPro" id="IPR044925">
    <property type="entry name" value="His-Me_finger_sf"/>
</dbReference>
<dbReference type="GO" id="GO:0004519">
    <property type="term" value="F:endonuclease activity"/>
    <property type="evidence" value="ECO:0007669"/>
    <property type="project" value="UniProtKB-KW"/>
</dbReference>
<sequence length="165" mass="18903">MEKWAPVIGYYGFYSVSTLGGLRRDDTKTGAPFIVKKQKDKDGYEIYRLSCYGEAETLKIHRLVARAFLGFSPLQVNHKNGKKSDNRLKNLEYLTGLQNKKHASKMGLIARGERAGGAKLKTIEVKEIRKLYMGGGITQKRLAEMYKVGRKNITKIIQRQRWKHI</sequence>
<evidence type="ECO:0000259" key="1">
    <source>
        <dbReference type="Pfam" id="PF07463"/>
    </source>
</evidence>
<feature type="domain" description="HNH nuclease" evidence="2">
    <location>
        <begin position="60"/>
        <end position="100"/>
    </location>
</feature>
<dbReference type="InterPro" id="IPR003615">
    <property type="entry name" value="HNH_nuc"/>
</dbReference>
<keyword evidence="4" id="KW-0378">Hydrolase</keyword>
<dbReference type="Gene3D" id="3.90.75.20">
    <property type="match status" value="1"/>
</dbReference>
<gene>
    <name evidence="3" type="ORF">MM415A01555_0013</name>
    <name evidence="4" type="ORF">MM415B02179_0011</name>
</gene>
<dbReference type="GO" id="GO:0016788">
    <property type="term" value="F:hydrolase activity, acting on ester bonds"/>
    <property type="evidence" value="ECO:0007669"/>
    <property type="project" value="InterPro"/>
</dbReference>
<dbReference type="InterPro" id="IPR010902">
    <property type="entry name" value="NUMOD4"/>
</dbReference>
<dbReference type="Pfam" id="PF07463">
    <property type="entry name" value="NUMOD4"/>
    <property type="match status" value="1"/>
</dbReference>
<dbReference type="Pfam" id="PF13392">
    <property type="entry name" value="HNH_3"/>
    <property type="match status" value="1"/>
</dbReference>
<dbReference type="EMBL" id="MT142212">
    <property type="protein sequence ID" value="QJA76231.1"/>
    <property type="molecule type" value="Genomic_DNA"/>
</dbReference>
<protein>
    <submittedName>
        <fullName evidence="4">Putative homing endonuclease</fullName>
    </submittedName>
</protein>
<feature type="domain" description="NUMOD4" evidence="1">
    <location>
        <begin position="2"/>
        <end position="50"/>
    </location>
</feature>
<reference evidence="4" key="1">
    <citation type="submission" date="2020-03" db="EMBL/GenBank/DDBJ databases">
        <title>The deep terrestrial virosphere.</title>
        <authorList>
            <person name="Holmfeldt K."/>
            <person name="Nilsson E."/>
            <person name="Simone D."/>
            <person name="Lopez-Fernandez M."/>
            <person name="Wu X."/>
            <person name="de Brujin I."/>
            <person name="Lundin D."/>
            <person name="Andersson A."/>
            <person name="Bertilsson S."/>
            <person name="Dopson M."/>
        </authorList>
    </citation>
    <scope>NUCLEOTIDE SEQUENCE</scope>
    <source>
        <strain evidence="3">MM415A01555</strain>
        <strain evidence="4">MM415B02179</strain>
    </source>
</reference>
<proteinExistence type="predicted"/>
<keyword evidence="4" id="KW-0255">Endonuclease</keyword>
<name>A0A6M3KVH1_9ZZZZ</name>
<dbReference type="SUPFAM" id="SSF54060">
    <property type="entry name" value="His-Me finger endonucleases"/>
    <property type="match status" value="1"/>
</dbReference>
<organism evidence="4">
    <name type="scientific">viral metagenome</name>
    <dbReference type="NCBI Taxonomy" id="1070528"/>
    <lineage>
        <taxon>unclassified sequences</taxon>
        <taxon>metagenomes</taxon>
        <taxon>organismal metagenomes</taxon>
    </lineage>
</organism>
<accession>A0A6M3KVH1</accession>